<dbReference type="GO" id="GO:0003700">
    <property type="term" value="F:DNA-binding transcription factor activity"/>
    <property type="evidence" value="ECO:0007669"/>
    <property type="project" value="InterPro"/>
</dbReference>
<dbReference type="AlphaFoldDB" id="A0A1A5JK97"/>
<proteinExistence type="predicted"/>
<keyword evidence="1" id="KW-0805">Transcription regulation</keyword>
<evidence type="ECO:0000313" key="6">
    <source>
        <dbReference type="EMBL" id="OBP74077.1"/>
    </source>
</evidence>
<organism evidence="6 7">
    <name type="scientific">Rhizobium loti</name>
    <name type="common">Mesorhizobium loti</name>
    <dbReference type="NCBI Taxonomy" id="381"/>
    <lineage>
        <taxon>Bacteria</taxon>
        <taxon>Pseudomonadati</taxon>
        <taxon>Pseudomonadota</taxon>
        <taxon>Alphaproteobacteria</taxon>
        <taxon>Hyphomicrobiales</taxon>
        <taxon>Phyllobacteriaceae</taxon>
        <taxon>Mesorhizobium</taxon>
    </lineage>
</organism>
<feature type="region of interest" description="Disordered" evidence="4">
    <location>
        <begin position="31"/>
        <end position="53"/>
    </location>
</feature>
<dbReference type="Pfam" id="PF12833">
    <property type="entry name" value="HTH_18"/>
    <property type="match status" value="1"/>
</dbReference>
<name>A0A1A5JK97_RHILI</name>
<evidence type="ECO:0000256" key="1">
    <source>
        <dbReference type="ARBA" id="ARBA00023015"/>
    </source>
</evidence>
<dbReference type="Proteomes" id="UP000093748">
    <property type="component" value="Unassembled WGS sequence"/>
</dbReference>
<dbReference type="PANTHER" id="PTHR46796">
    <property type="entry name" value="HTH-TYPE TRANSCRIPTIONAL ACTIVATOR RHAS-RELATED"/>
    <property type="match status" value="1"/>
</dbReference>
<keyword evidence="2" id="KW-0238">DNA-binding</keyword>
<dbReference type="EMBL" id="LZTJ01000023">
    <property type="protein sequence ID" value="OBP74077.1"/>
    <property type="molecule type" value="Genomic_DNA"/>
</dbReference>
<dbReference type="InterPro" id="IPR009057">
    <property type="entry name" value="Homeodomain-like_sf"/>
</dbReference>
<dbReference type="Gene3D" id="1.10.10.60">
    <property type="entry name" value="Homeodomain-like"/>
    <property type="match status" value="2"/>
</dbReference>
<evidence type="ECO:0000259" key="5">
    <source>
        <dbReference type="PROSITE" id="PS01124"/>
    </source>
</evidence>
<feature type="compositionally biased region" description="Low complexity" evidence="4">
    <location>
        <begin position="39"/>
        <end position="49"/>
    </location>
</feature>
<dbReference type="GO" id="GO:0043565">
    <property type="term" value="F:sequence-specific DNA binding"/>
    <property type="evidence" value="ECO:0007669"/>
    <property type="project" value="InterPro"/>
</dbReference>
<evidence type="ECO:0000256" key="3">
    <source>
        <dbReference type="ARBA" id="ARBA00023163"/>
    </source>
</evidence>
<dbReference type="PANTHER" id="PTHR46796:SF6">
    <property type="entry name" value="ARAC SUBFAMILY"/>
    <property type="match status" value="1"/>
</dbReference>
<protein>
    <submittedName>
        <fullName evidence="6">AraC family transcriptional regulator</fullName>
    </submittedName>
</protein>
<evidence type="ECO:0000313" key="7">
    <source>
        <dbReference type="Proteomes" id="UP000093748"/>
    </source>
</evidence>
<comment type="caution">
    <text evidence="6">The sequence shown here is derived from an EMBL/GenBank/DDBJ whole genome shotgun (WGS) entry which is preliminary data.</text>
</comment>
<evidence type="ECO:0000256" key="2">
    <source>
        <dbReference type="ARBA" id="ARBA00023125"/>
    </source>
</evidence>
<dbReference type="OrthoDB" id="8442171at2"/>
<accession>A0A1A5JK97</accession>
<feature type="domain" description="HTH araC/xylS-type" evidence="5">
    <location>
        <begin position="67"/>
        <end position="165"/>
    </location>
</feature>
<dbReference type="SUPFAM" id="SSF46689">
    <property type="entry name" value="Homeodomain-like"/>
    <property type="match status" value="2"/>
</dbReference>
<dbReference type="InterPro" id="IPR018060">
    <property type="entry name" value="HTH_AraC"/>
</dbReference>
<dbReference type="InterPro" id="IPR050204">
    <property type="entry name" value="AraC_XylS_family_regulators"/>
</dbReference>
<sequence>MQPQFDQSRIVFQGNGEGGLGLNPICEISRDRTMRSDDGPPGSASGPSPARQPALIVKGGLSAHGARKVQESLEQNFTRKIALAEMAAVCGLSSYHFVRAFSRTFGVPPHQYVLDLRLDFAERLLAESRMAIADIAHLSGFSSQSHFTTVMKKYRRLTPLQARFGKLNSKLR</sequence>
<dbReference type="SMART" id="SM00342">
    <property type="entry name" value="HTH_ARAC"/>
    <property type="match status" value="1"/>
</dbReference>
<dbReference type="RefSeq" id="WP_064987063.1">
    <property type="nucleotide sequence ID" value="NZ_LZTI01000001.1"/>
</dbReference>
<reference evidence="7" key="1">
    <citation type="submission" date="2016-06" db="EMBL/GenBank/DDBJ databases">
        <title>NZP2037 Pacbio-Illumina hybrid assembly.</title>
        <authorList>
            <person name="Ramsay J.P."/>
        </authorList>
    </citation>
    <scope>NUCLEOTIDE SEQUENCE [LARGE SCALE GENOMIC DNA]</scope>
    <source>
        <strain evidence="7">R7ANS::ICEMlSym2042</strain>
    </source>
</reference>
<dbReference type="PROSITE" id="PS01124">
    <property type="entry name" value="HTH_ARAC_FAMILY_2"/>
    <property type="match status" value="1"/>
</dbReference>
<evidence type="ECO:0000256" key="4">
    <source>
        <dbReference type="SAM" id="MobiDB-lite"/>
    </source>
</evidence>
<keyword evidence="3" id="KW-0804">Transcription</keyword>
<gene>
    <name evidence="6" type="ORF">BAE39_16955</name>
</gene>